<organism evidence="2 3">
    <name type="scientific">Histidinibacterium lentulum</name>
    <dbReference type="NCBI Taxonomy" id="2480588"/>
    <lineage>
        <taxon>Bacteria</taxon>
        <taxon>Pseudomonadati</taxon>
        <taxon>Pseudomonadota</taxon>
        <taxon>Alphaproteobacteria</taxon>
        <taxon>Rhodobacterales</taxon>
        <taxon>Paracoccaceae</taxon>
        <taxon>Histidinibacterium</taxon>
    </lineage>
</organism>
<dbReference type="OrthoDB" id="7876207at2"/>
<feature type="transmembrane region" description="Helical" evidence="1">
    <location>
        <begin position="21"/>
        <end position="44"/>
    </location>
</feature>
<protein>
    <recommendedName>
        <fullName evidence="4">Pilus assembly protein</fullName>
    </recommendedName>
</protein>
<keyword evidence="1" id="KW-0812">Transmembrane</keyword>
<accession>A0A3N2R794</accession>
<sequence>MSSRRKLVPRLRRFGSSETGSLTVEAVLVLPLLLWVYLASFIFFDAFRAQSLNDKAAFAIADAMSRETRSINAAYISSMRDIHRAMTFARLPTKLRISVLRYDGAADRHHVVWSQARGPNLSILKDTDLTGSSGVRESIPMMSDGERIILVEAGLPYEPIFNVGVDAITMQAITPISPRYASQLCWDVNNDSNPTNDAC</sequence>
<dbReference type="RefSeq" id="WP_123640890.1">
    <property type="nucleotide sequence ID" value="NZ_ML119082.1"/>
</dbReference>
<reference evidence="2 3" key="1">
    <citation type="submission" date="2018-10" db="EMBL/GenBank/DDBJ databases">
        <title>Histidinibacterium lentulum gen. nov., sp. nov., a marine bacterium from the culture broth of Picochlorum sp. 122.</title>
        <authorList>
            <person name="Wang G."/>
        </authorList>
    </citation>
    <scope>NUCLEOTIDE SEQUENCE [LARGE SCALE GENOMIC DNA]</scope>
    <source>
        <strain evidence="2 3">B17</strain>
    </source>
</reference>
<evidence type="ECO:0000313" key="3">
    <source>
        <dbReference type="Proteomes" id="UP000268016"/>
    </source>
</evidence>
<evidence type="ECO:0008006" key="4">
    <source>
        <dbReference type="Google" id="ProtNLM"/>
    </source>
</evidence>
<evidence type="ECO:0000313" key="2">
    <source>
        <dbReference type="EMBL" id="ROU03355.1"/>
    </source>
</evidence>
<comment type="caution">
    <text evidence="2">The sequence shown here is derived from an EMBL/GenBank/DDBJ whole genome shotgun (WGS) entry which is preliminary data.</text>
</comment>
<evidence type="ECO:0000256" key="1">
    <source>
        <dbReference type="SAM" id="Phobius"/>
    </source>
</evidence>
<keyword evidence="1" id="KW-0472">Membrane</keyword>
<dbReference type="EMBL" id="RDRB01000002">
    <property type="protein sequence ID" value="ROU03355.1"/>
    <property type="molecule type" value="Genomic_DNA"/>
</dbReference>
<keyword evidence="1" id="KW-1133">Transmembrane helix</keyword>
<keyword evidence="3" id="KW-1185">Reference proteome</keyword>
<proteinExistence type="predicted"/>
<gene>
    <name evidence="2" type="ORF">EAT49_03335</name>
</gene>
<name>A0A3N2R794_9RHOB</name>
<dbReference type="Proteomes" id="UP000268016">
    <property type="component" value="Unassembled WGS sequence"/>
</dbReference>
<dbReference type="AlphaFoldDB" id="A0A3N2R794"/>